<protein>
    <submittedName>
        <fullName evidence="1">Uncharacterized protein</fullName>
    </submittedName>
</protein>
<organism evidence="1 2">
    <name type="scientific">Bacteroides fragilis</name>
    <dbReference type="NCBI Taxonomy" id="817"/>
    <lineage>
        <taxon>Bacteria</taxon>
        <taxon>Pseudomonadati</taxon>
        <taxon>Bacteroidota</taxon>
        <taxon>Bacteroidia</taxon>
        <taxon>Bacteroidales</taxon>
        <taxon>Bacteroidaceae</taxon>
        <taxon>Bacteroides</taxon>
    </lineage>
</organism>
<reference evidence="1 2" key="1">
    <citation type="journal article" date="2017" name="MBio">
        <title>Gut Symbiont Bacteroides fragilis Secretes a Eukaryotic-Like Ubiquitin Protein That Mediates Intraspecies Antagonism.</title>
        <authorList>
            <person name="Chatzidaki-Livanis M."/>
            <person name="Coyne M.J."/>
            <person name="Roelofs K.G."/>
            <person name="Gentyala R.R."/>
            <person name="Caldwell J.M."/>
            <person name="Comstock L.E."/>
        </authorList>
    </citation>
    <scope>NUCLEOTIDE SEQUENCE [LARGE SCALE GENOMIC DNA]</scope>
    <source>
        <strain evidence="1 2">12905</strain>
    </source>
</reference>
<dbReference type="RefSeq" id="WP_032567488.1">
    <property type="nucleotide sequence ID" value="NZ_JAQDLP010000012.1"/>
</dbReference>
<dbReference type="AlphaFoldDB" id="A0A2M9VAN1"/>
<evidence type="ECO:0000313" key="2">
    <source>
        <dbReference type="Proteomes" id="UP000231846"/>
    </source>
</evidence>
<comment type="caution">
    <text evidence="1">The sequence shown here is derived from an EMBL/GenBank/DDBJ whole genome shotgun (WGS) entry which is preliminary data.</text>
</comment>
<sequence length="70" mass="8250">MQILIFRTSISTRTDLKRLRELLSRYPQVEKWNVDLEDWEKILRIECNGLTTGELIVALRTVDIYAAELV</sequence>
<gene>
    <name evidence="1" type="ORF">CQW34_01056</name>
</gene>
<dbReference type="Proteomes" id="UP000231846">
    <property type="component" value="Unassembled WGS sequence"/>
</dbReference>
<evidence type="ECO:0000313" key="1">
    <source>
        <dbReference type="EMBL" id="PJY75726.1"/>
    </source>
</evidence>
<dbReference type="EMBL" id="PDCW01000005">
    <property type="protein sequence ID" value="PJY75726.1"/>
    <property type="molecule type" value="Genomic_DNA"/>
</dbReference>
<name>A0A2M9VAN1_BACFG</name>
<proteinExistence type="predicted"/>
<accession>A0A2M9VAN1</accession>